<dbReference type="InterPro" id="IPR029069">
    <property type="entry name" value="HotDog_dom_sf"/>
</dbReference>
<dbReference type="Pfam" id="PF01515">
    <property type="entry name" value="PTA_PTB"/>
    <property type="match status" value="1"/>
</dbReference>
<dbReference type="Gene3D" id="3.10.129.10">
    <property type="entry name" value="Hotdog Thioesterase"/>
    <property type="match status" value="1"/>
</dbReference>
<evidence type="ECO:0000259" key="4">
    <source>
        <dbReference type="Pfam" id="PF01575"/>
    </source>
</evidence>
<dbReference type="CDD" id="cd03449">
    <property type="entry name" value="R_hydratase"/>
    <property type="match status" value="1"/>
</dbReference>
<dbReference type="InterPro" id="IPR050500">
    <property type="entry name" value="Phos_Acetyltrans/Butyryltrans"/>
</dbReference>
<evidence type="ECO:0000259" key="3">
    <source>
        <dbReference type="Pfam" id="PF01515"/>
    </source>
</evidence>
<name>A0A011NMT7_9PROT</name>
<keyword evidence="6" id="KW-1185">Reference proteome</keyword>
<evidence type="ECO:0000313" key="6">
    <source>
        <dbReference type="Proteomes" id="UP000020218"/>
    </source>
</evidence>
<dbReference type="Pfam" id="PF01575">
    <property type="entry name" value="MaoC_dehydratas"/>
    <property type="match status" value="1"/>
</dbReference>
<feature type="domain" description="MaoC-like" evidence="4">
    <location>
        <begin position="23"/>
        <end position="115"/>
    </location>
</feature>
<dbReference type="AlphaFoldDB" id="A0A011NMT7"/>
<dbReference type="Gene3D" id="3.40.718.10">
    <property type="entry name" value="Isopropylmalate Dehydrogenase"/>
    <property type="match status" value="1"/>
</dbReference>
<dbReference type="STRING" id="1454001.AW08_02982"/>
<dbReference type="EC" id="2.3.1.8" evidence="5"/>
<keyword evidence="2 5" id="KW-0012">Acyltransferase</keyword>
<evidence type="ECO:0000313" key="5">
    <source>
        <dbReference type="EMBL" id="EXI65770.1"/>
    </source>
</evidence>
<feature type="domain" description="Phosphate acetyl/butaryl transferase" evidence="3">
    <location>
        <begin position="239"/>
        <end position="453"/>
    </location>
</feature>
<dbReference type="InterPro" id="IPR002505">
    <property type="entry name" value="PTA_PTB"/>
</dbReference>
<evidence type="ECO:0000256" key="1">
    <source>
        <dbReference type="ARBA" id="ARBA00022679"/>
    </source>
</evidence>
<dbReference type="NCBIfam" id="NF008852">
    <property type="entry name" value="PRK11890.1"/>
    <property type="match status" value="1"/>
</dbReference>
<dbReference type="Proteomes" id="UP000020218">
    <property type="component" value="Unassembled WGS sequence"/>
</dbReference>
<dbReference type="InterPro" id="IPR002539">
    <property type="entry name" value="MaoC-like_dom"/>
</dbReference>
<comment type="caution">
    <text evidence="5">The sequence shown here is derived from an EMBL/GenBank/DDBJ whole genome shotgun (WGS) entry which is preliminary data.</text>
</comment>
<dbReference type="GO" id="GO:0008959">
    <property type="term" value="F:phosphate acetyltransferase activity"/>
    <property type="evidence" value="ECO:0007669"/>
    <property type="project" value="UniProtKB-EC"/>
</dbReference>
<dbReference type="SUPFAM" id="SSF54637">
    <property type="entry name" value="Thioesterase/thiol ester dehydrase-isomerase"/>
    <property type="match status" value="1"/>
</dbReference>
<dbReference type="PANTHER" id="PTHR43356">
    <property type="entry name" value="PHOSPHATE ACETYLTRANSFERASE"/>
    <property type="match status" value="1"/>
</dbReference>
<accession>A0A011NMT7</accession>
<dbReference type="PANTHER" id="PTHR43356:SF2">
    <property type="entry name" value="PHOSPHATE ACETYLTRANSFERASE"/>
    <property type="match status" value="1"/>
</dbReference>
<dbReference type="EMBL" id="JFAX01000019">
    <property type="protein sequence ID" value="EXI65770.1"/>
    <property type="molecule type" value="Genomic_DNA"/>
</dbReference>
<sequence>MTPDTLENRCFDEINIGDSASITHTLSVNDVQLFAAVSGDLNPTRLDSELDRQLGPNDLAAHGMWLGAQVSGILGKQLPGPGTVHAGQDLEFLAPLAVGEQVTISITATAKDAASRRVSFACRGVNGRGETIMTGTARVIAPQAKVRMERPDAASISIQSHDNFGRFVERCQQLPPVSVAVAHPCDESSLAAALQAKREGLIEPILVGPVARLRAVAEQAGLDLAGVRIDDVPHSHAAAFRAVELVRLGEAAALMKGSLHTDELMAEVVSKTTGLRTERRITHAFLMDVPTYHKGLIVTDAAINIAPDLDTKRDICQNAIDLAHVLGIERPKVAIICAVESINSRMVCTTDAASLCKMADRGQISGAILDGPLALDNAISQEAARIKKIDSPVAGDPDIVVVPDLAAGNILAKQLTFMGNADGAGVVLGARVPIILTSRADNRRTKLASCAVAVLMASAAAGQAPTRAGV</sequence>
<organism evidence="5 6">
    <name type="scientific">Candidatus Accumulibacter adjunctus</name>
    <dbReference type="NCBI Taxonomy" id="1454001"/>
    <lineage>
        <taxon>Bacteria</taxon>
        <taxon>Pseudomonadati</taxon>
        <taxon>Pseudomonadota</taxon>
        <taxon>Betaproteobacteria</taxon>
        <taxon>Candidatus Accumulibacter</taxon>
    </lineage>
</organism>
<keyword evidence="1 5" id="KW-0808">Transferase</keyword>
<evidence type="ECO:0000256" key="2">
    <source>
        <dbReference type="ARBA" id="ARBA00023315"/>
    </source>
</evidence>
<dbReference type="PATRIC" id="fig|1454001.3.peg.3028"/>
<proteinExistence type="predicted"/>
<dbReference type="NCBIfam" id="NF006045">
    <property type="entry name" value="PRK08190.1"/>
    <property type="match status" value="1"/>
</dbReference>
<dbReference type="SUPFAM" id="SSF53659">
    <property type="entry name" value="Isocitrate/Isopropylmalate dehydrogenase-like"/>
    <property type="match status" value="1"/>
</dbReference>
<gene>
    <name evidence="5" type="primary">pta_2</name>
    <name evidence="5" type="ORF">AW08_02982</name>
</gene>
<reference evidence="5" key="1">
    <citation type="submission" date="2014-02" db="EMBL/GenBank/DDBJ databases">
        <title>Expanding our view of genomic diversity in Candidatus Accumulibacter clades.</title>
        <authorList>
            <person name="Skennerton C.T."/>
            <person name="Barr J.J."/>
            <person name="Slater F.R."/>
            <person name="Bond P.L."/>
            <person name="Tyson G.W."/>
        </authorList>
    </citation>
    <scope>NUCLEOTIDE SEQUENCE [LARGE SCALE GENOMIC DNA]</scope>
</reference>
<protein>
    <submittedName>
        <fullName evidence="5">Phosphate acetyltransferase</fullName>
        <ecNumber evidence="5">2.3.1.8</ecNumber>
    </submittedName>
</protein>